<gene>
    <name evidence="2" type="ORF">B0H65DRAFT_91073</name>
</gene>
<sequence length="107" mass="12082">MPSSRGGPARTFSSRTGRKALLRGLLRCGWCSVRRSRRFGFMMLGVIWMSVVPLKALFFYRGQHGLWDEAPAYTSEVWYCLGGHTPCIFLGLLPCVCVPFDPRGPKR</sequence>
<dbReference type="GeneID" id="87868711"/>
<protein>
    <submittedName>
        <fullName evidence="2">Uncharacterized protein</fullName>
    </submittedName>
</protein>
<dbReference type="AlphaFoldDB" id="A0AAE0JJ54"/>
<reference evidence="2" key="2">
    <citation type="submission" date="2023-06" db="EMBL/GenBank/DDBJ databases">
        <authorList>
            <consortium name="Lawrence Berkeley National Laboratory"/>
            <person name="Haridas S."/>
            <person name="Hensen N."/>
            <person name="Bonometti L."/>
            <person name="Westerberg I."/>
            <person name="Brannstrom I.O."/>
            <person name="Guillou S."/>
            <person name="Cros-Aarteil S."/>
            <person name="Calhoun S."/>
            <person name="Kuo A."/>
            <person name="Mondo S."/>
            <person name="Pangilinan J."/>
            <person name="Riley R."/>
            <person name="Labutti K."/>
            <person name="Andreopoulos B."/>
            <person name="Lipzen A."/>
            <person name="Chen C."/>
            <person name="Yanf M."/>
            <person name="Daum C."/>
            <person name="Ng V."/>
            <person name="Clum A."/>
            <person name="Steindorff A."/>
            <person name="Ohm R."/>
            <person name="Martin F."/>
            <person name="Silar P."/>
            <person name="Natvig D."/>
            <person name="Lalanne C."/>
            <person name="Gautier V."/>
            <person name="Ament-Velasquez S.L."/>
            <person name="Kruys A."/>
            <person name="Hutchinson M.I."/>
            <person name="Powell A.J."/>
            <person name="Barry K."/>
            <person name="Miller A.N."/>
            <person name="Grigoriev I.V."/>
            <person name="Debuchy R."/>
            <person name="Gladieux P."/>
            <person name="Thoren M.H."/>
            <person name="Johannesson H."/>
        </authorList>
    </citation>
    <scope>NUCLEOTIDE SEQUENCE</scope>
    <source>
        <strain evidence="2">CBS 560.94</strain>
    </source>
</reference>
<organism evidence="2 3">
    <name type="scientific">Neurospora tetraspora</name>
    <dbReference type="NCBI Taxonomy" id="94610"/>
    <lineage>
        <taxon>Eukaryota</taxon>
        <taxon>Fungi</taxon>
        <taxon>Dikarya</taxon>
        <taxon>Ascomycota</taxon>
        <taxon>Pezizomycotina</taxon>
        <taxon>Sordariomycetes</taxon>
        <taxon>Sordariomycetidae</taxon>
        <taxon>Sordariales</taxon>
        <taxon>Sordariaceae</taxon>
        <taxon>Neurospora</taxon>
    </lineage>
</organism>
<feature type="transmembrane region" description="Helical" evidence="1">
    <location>
        <begin position="81"/>
        <end position="100"/>
    </location>
</feature>
<comment type="caution">
    <text evidence="2">The sequence shown here is derived from an EMBL/GenBank/DDBJ whole genome shotgun (WGS) entry which is preliminary data.</text>
</comment>
<evidence type="ECO:0000313" key="3">
    <source>
        <dbReference type="Proteomes" id="UP001278500"/>
    </source>
</evidence>
<dbReference type="RefSeq" id="XP_062683834.1">
    <property type="nucleotide sequence ID" value="XM_062831557.1"/>
</dbReference>
<proteinExistence type="predicted"/>
<accession>A0AAE0JJ54</accession>
<reference evidence="2" key="1">
    <citation type="journal article" date="2023" name="Mol. Phylogenet. Evol.">
        <title>Genome-scale phylogeny and comparative genomics of the fungal order Sordariales.</title>
        <authorList>
            <person name="Hensen N."/>
            <person name="Bonometti L."/>
            <person name="Westerberg I."/>
            <person name="Brannstrom I.O."/>
            <person name="Guillou S."/>
            <person name="Cros-Aarteil S."/>
            <person name="Calhoun S."/>
            <person name="Haridas S."/>
            <person name="Kuo A."/>
            <person name="Mondo S."/>
            <person name="Pangilinan J."/>
            <person name="Riley R."/>
            <person name="LaButti K."/>
            <person name="Andreopoulos B."/>
            <person name="Lipzen A."/>
            <person name="Chen C."/>
            <person name="Yan M."/>
            <person name="Daum C."/>
            <person name="Ng V."/>
            <person name="Clum A."/>
            <person name="Steindorff A."/>
            <person name="Ohm R.A."/>
            <person name="Martin F."/>
            <person name="Silar P."/>
            <person name="Natvig D.O."/>
            <person name="Lalanne C."/>
            <person name="Gautier V."/>
            <person name="Ament-Velasquez S.L."/>
            <person name="Kruys A."/>
            <person name="Hutchinson M.I."/>
            <person name="Powell A.J."/>
            <person name="Barry K."/>
            <person name="Miller A.N."/>
            <person name="Grigoriev I.V."/>
            <person name="Debuchy R."/>
            <person name="Gladieux P."/>
            <person name="Hiltunen Thoren M."/>
            <person name="Johannesson H."/>
        </authorList>
    </citation>
    <scope>NUCLEOTIDE SEQUENCE</scope>
    <source>
        <strain evidence="2">CBS 560.94</strain>
    </source>
</reference>
<evidence type="ECO:0000313" key="2">
    <source>
        <dbReference type="EMBL" id="KAK3350539.1"/>
    </source>
</evidence>
<feature type="transmembrane region" description="Helical" evidence="1">
    <location>
        <begin position="39"/>
        <end position="61"/>
    </location>
</feature>
<keyword evidence="1" id="KW-0472">Membrane</keyword>
<keyword evidence="1" id="KW-0812">Transmembrane</keyword>
<evidence type="ECO:0000256" key="1">
    <source>
        <dbReference type="SAM" id="Phobius"/>
    </source>
</evidence>
<name>A0AAE0JJ54_9PEZI</name>
<dbReference type="EMBL" id="JAUEPP010000002">
    <property type="protein sequence ID" value="KAK3350539.1"/>
    <property type="molecule type" value="Genomic_DNA"/>
</dbReference>
<keyword evidence="3" id="KW-1185">Reference proteome</keyword>
<dbReference type="Proteomes" id="UP001278500">
    <property type="component" value="Unassembled WGS sequence"/>
</dbReference>
<keyword evidence="1" id="KW-1133">Transmembrane helix</keyword>